<sequence>MTFAVLAYAALLHYSTQVVFAPLFAYLRYREPDSVGYGVSLAVGVVSSLLLPRRLVRGSHVVLWIVQVAAALPAMWCAQYLDILSVRESLVFAVHVGGSLLVARGVAMALPTVRASFTNRQRRTGYWWALVGLAGAVYAVLFLVAGARPQFDGILDVYDVRSSFEVTAGGLPLVGYLMPVAANVINPMLFVRGIVGRRPVLLAVGLGGQVALFLVAGQKSVLFSTVFLFGLVLLYRGGRVPSATTLVGVVCSMSVVAYLVDALTGTISASSVLVRRFLILPGAIAAAYVQIFTEHPQTHFADSILRFLDNPYSEGPAPTYIVGLLYMGDPRTSANVSPFGHGYLSEGYLGIYIEALVLGLLLWAIDQASDGLSAQVQALMVVMPAIVVASASIFTALLTHGLLALVVALALCPRDGWEGRSWLGRPRRSGTRRTAQLRGGMSISTQRSDTLAAGTAVHLGCGGSDVE</sequence>
<keyword evidence="1" id="KW-0812">Transmembrane</keyword>
<name>A0A934X5Y1_9MICO</name>
<dbReference type="EMBL" id="JADJIB010000001">
    <property type="protein sequence ID" value="MBK7271704.1"/>
    <property type="molecule type" value="Genomic_DNA"/>
</dbReference>
<dbReference type="AlphaFoldDB" id="A0A934X5Y1"/>
<evidence type="ECO:0000313" key="3">
    <source>
        <dbReference type="EMBL" id="MBK7271704.1"/>
    </source>
</evidence>
<feature type="transmembrane region" description="Helical" evidence="1">
    <location>
        <begin position="201"/>
        <end position="234"/>
    </location>
</feature>
<proteinExistence type="predicted"/>
<gene>
    <name evidence="2" type="ORF">IPF40_07880</name>
    <name evidence="3" type="ORF">IPI13_00530</name>
</gene>
<evidence type="ECO:0000313" key="5">
    <source>
        <dbReference type="Proteomes" id="UP000726105"/>
    </source>
</evidence>
<accession>A0A934X5Y1</accession>
<feature type="transmembrane region" description="Helical" evidence="1">
    <location>
        <begin position="61"/>
        <end position="81"/>
    </location>
</feature>
<comment type="caution">
    <text evidence="2">The sequence shown here is derived from an EMBL/GenBank/DDBJ whole genome shotgun (WGS) entry which is preliminary data.</text>
</comment>
<feature type="transmembrane region" description="Helical" evidence="1">
    <location>
        <begin position="378"/>
        <end position="411"/>
    </location>
</feature>
<reference evidence="4 5" key="1">
    <citation type="submission" date="2020-10" db="EMBL/GenBank/DDBJ databases">
        <title>Connecting structure to function with the recovery of over 1000 high-quality activated sludge metagenome-assembled genomes encoding full-length rRNA genes using long-read sequencing.</title>
        <authorList>
            <person name="Singleton C.M."/>
            <person name="Petriglieri F."/>
            <person name="Kristensen J.M."/>
            <person name="Kirkegaard R.H."/>
            <person name="Michaelsen T.Y."/>
            <person name="Andersen M.H."/>
            <person name="Karst S.M."/>
            <person name="Dueholm M.S."/>
            <person name="Nielsen P.H."/>
            <person name="Albertsen M."/>
        </authorList>
    </citation>
    <scope>NUCLEOTIDE SEQUENCE [LARGE SCALE GENOMIC DNA]</scope>
    <source>
        <strain evidence="2">AalE_18-Q3-R2-46_BAT3C.188</strain>
        <strain evidence="3">Ega_18-Q3-R5-49_MAXAC.001</strain>
    </source>
</reference>
<dbReference type="Proteomes" id="UP000718281">
    <property type="component" value="Unassembled WGS sequence"/>
</dbReference>
<feature type="transmembrane region" description="Helical" evidence="1">
    <location>
        <begin position="347"/>
        <end position="366"/>
    </location>
</feature>
<dbReference type="Proteomes" id="UP000726105">
    <property type="component" value="Unassembled WGS sequence"/>
</dbReference>
<keyword evidence="1" id="KW-0472">Membrane</keyword>
<protein>
    <submittedName>
        <fullName evidence="2">Uncharacterized protein</fullName>
    </submittedName>
</protein>
<organism evidence="2 4">
    <name type="scientific">Candidatus Phosphoribacter hodrii</name>
    <dbReference type="NCBI Taxonomy" id="2953743"/>
    <lineage>
        <taxon>Bacteria</taxon>
        <taxon>Bacillati</taxon>
        <taxon>Actinomycetota</taxon>
        <taxon>Actinomycetes</taxon>
        <taxon>Micrococcales</taxon>
        <taxon>Dermatophilaceae</taxon>
        <taxon>Candidatus Phosphoribacter</taxon>
    </lineage>
</organism>
<feature type="transmembrane region" description="Helical" evidence="1">
    <location>
        <begin position="166"/>
        <end position="189"/>
    </location>
</feature>
<evidence type="ECO:0000313" key="4">
    <source>
        <dbReference type="Proteomes" id="UP000718281"/>
    </source>
</evidence>
<feature type="transmembrane region" description="Helical" evidence="1">
    <location>
        <begin position="125"/>
        <end position="146"/>
    </location>
</feature>
<feature type="transmembrane region" description="Helical" evidence="1">
    <location>
        <begin position="240"/>
        <end position="260"/>
    </location>
</feature>
<dbReference type="EMBL" id="JADIXZ010000004">
    <property type="protein sequence ID" value="MBK6300960.1"/>
    <property type="molecule type" value="Genomic_DNA"/>
</dbReference>
<feature type="transmembrane region" description="Helical" evidence="1">
    <location>
        <begin position="93"/>
        <end position="113"/>
    </location>
</feature>
<feature type="transmembrane region" description="Helical" evidence="1">
    <location>
        <begin position="272"/>
        <end position="291"/>
    </location>
</feature>
<evidence type="ECO:0000256" key="1">
    <source>
        <dbReference type="SAM" id="Phobius"/>
    </source>
</evidence>
<keyword evidence="1" id="KW-1133">Transmembrane helix</keyword>
<evidence type="ECO:0000313" key="2">
    <source>
        <dbReference type="EMBL" id="MBK6300960.1"/>
    </source>
</evidence>
<feature type="transmembrane region" description="Helical" evidence="1">
    <location>
        <begin position="36"/>
        <end position="52"/>
    </location>
</feature>